<name>A0A498CY33_9GAMM</name>
<dbReference type="SUPFAM" id="SSF52833">
    <property type="entry name" value="Thioredoxin-like"/>
    <property type="match status" value="1"/>
</dbReference>
<comment type="caution">
    <text evidence="2">The sequence shown here is derived from an EMBL/GenBank/DDBJ whole genome shotgun (WGS) entry which is preliminary data.</text>
</comment>
<dbReference type="GO" id="GO:0016740">
    <property type="term" value="F:transferase activity"/>
    <property type="evidence" value="ECO:0007669"/>
    <property type="project" value="UniProtKB-KW"/>
</dbReference>
<dbReference type="RefSeq" id="WP_117007800.1">
    <property type="nucleotide sequence ID" value="NZ_RAXW01000021.1"/>
</dbReference>
<dbReference type="PANTHER" id="PTHR44051:SF9">
    <property type="entry name" value="GLUTATHIONE S-TRANSFERASE 1"/>
    <property type="match status" value="1"/>
</dbReference>
<dbReference type="SFLD" id="SFLDG00358">
    <property type="entry name" value="Main_(cytGST)"/>
    <property type="match status" value="1"/>
</dbReference>
<dbReference type="CDD" id="cd03189">
    <property type="entry name" value="GST_C_GTT1_like"/>
    <property type="match status" value="1"/>
</dbReference>
<dbReference type="SFLD" id="SFLDG01150">
    <property type="entry name" value="Main.1:_Beta-like"/>
    <property type="match status" value="1"/>
</dbReference>
<proteinExistence type="predicted"/>
<evidence type="ECO:0000313" key="5">
    <source>
        <dbReference type="Proteomes" id="UP000273105"/>
    </source>
</evidence>
<dbReference type="InterPro" id="IPR036249">
    <property type="entry name" value="Thioredoxin-like_sf"/>
</dbReference>
<dbReference type="Pfam" id="PF02798">
    <property type="entry name" value="GST_N"/>
    <property type="match status" value="1"/>
</dbReference>
<gene>
    <name evidence="3" type="ORF">D9K79_10055</name>
    <name evidence="2" type="ORF">D9K80_05410</name>
</gene>
<dbReference type="Proteomes" id="UP000267166">
    <property type="component" value="Unassembled WGS sequence"/>
</dbReference>
<dbReference type="Gene3D" id="1.20.1050.10">
    <property type="match status" value="1"/>
</dbReference>
<dbReference type="EMBL" id="RCHE01000021">
    <property type="protein sequence ID" value="RLL44426.1"/>
    <property type="molecule type" value="Genomic_DNA"/>
</dbReference>
<dbReference type="CDD" id="cd03046">
    <property type="entry name" value="GST_N_GTT1_like"/>
    <property type="match status" value="1"/>
</dbReference>
<reference evidence="4 5" key="1">
    <citation type="submission" date="2018-09" db="EMBL/GenBank/DDBJ databases">
        <title>The draft genome of Acinetobacter sp. strains.</title>
        <authorList>
            <person name="Qin J."/>
            <person name="Feng Y."/>
            <person name="Zong Z."/>
        </authorList>
    </citation>
    <scope>NUCLEOTIDE SEQUENCE [LARGE SCALE GENOMIC DNA]</scope>
    <source>
        <strain evidence="3 5">WCHAc060001</strain>
        <strain evidence="2 4">WCHAc060003</strain>
    </source>
</reference>
<dbReference type="EMBL" id="RCHD01000009">
    <property type="protein sequence ID" value="RLL36600.1"/>
    <property type="molecule type" value="Genomic_DNA"/>
</dbReference>
<dbReference type="Gene3D" id="3.40.30.10">
    <property type="entry name" value="Glutaredoxin"/>
    <property type="match status" value="1"/>
</dbReference>
<evidence type="ECO:0000313" key="2">
    <source>
        <dbReference type="EMBL" id="RLL36600.1"/>
    </source>
</evidence>
<evidence type="ECO:0000313" key="4">
    <source>
        <dbReference type="Proteomes" id="UP000267166"/>
    </source>
</evidence>
<protein>
    <submittedName>
        <fullName evidence="2">Glutathione S-transferase</fullName>
    </submittedName>
</protein>
<dbReference type="SUPFAM" id="SSF47616">
    <property type="entry name" value="GST C-terminal domain-like"/>
    <property type="match status" value="1"/>
</dbReference>
<keyword evidence="2" id="KW-0808">Transferase</keyword>
<accession>A0A498CY33</accession>
<dbReference type="AlphaFoldDB" id="A0A498CY33"/>
<evidence type="ECO:0000259" key="1">
    <source>
        <dbReference type="PROSITE" id="PS50404"/>
    </source>
</evidence>
<sequence>MLRLHHLEKSRSFRILWALEELNLDYQVKYYPRQADYSGSPELKKIHPLGKAPVLEHDGVVIAESAVILEHVQAQFDTASNFKPTELNAQQQYRYWMHYAEGSLMPLLVMTLVMEKMPTHVPWPIRPIAKKIGEGVKAGFVGARLPAHIEFIEQHLAQHDYFADDFSFADIQMSFPLIALQERTGRSYPQIQAYVERLKQRPAYQRALQKERALEQSGKL</sequence>
<dbReference type="PANTHER" id="PTHR44051">
    <property type="entry name" value="GLUTATHIONE S-TRANSFERASE-RELATED"/>
    <property type="match status" value="1"/>
</dbReference>
<dbReference type="InterPro" id="IPR036282">
    <property type="entry name" value="Glutathione-S-Trfase_C_sf"/>
</dbReference>
<dbReference type="InterPro" id="IPR004045">
    <property type="entry name" value="Glutathione_S-Trfase_N"/>
</dbReference>
<dbReference type="Proteomes" id="UP000273105">
    <property type="component" value="Unassembled WGS sequence"/>
</dbReference>
<dbReference type="InterPro" id="IPR040079">
    <property type="entry name" value="Glutathione_S-Trfase"/>
</dbReference>
<dbReference type="PROSITE" id="PS50404">
    <property type="entry name" value="GST_NTER"/>
    <property type="match status" value="1"/>
</dbReference>
<organism evidence="2 4">
    <name type="scientific">Acinetobacter cumulans</name>
    <dbReference type="NCBI Taxonomy" id="2136182"/>
    <lineage>
        <taxon>Bacteria</taxon>
        <taxon>Pseudomonadati</taxon>
        <taxon>Pseudomonadota</taxon>
        <taxon>Gammaproteobacteria</taxon>
        <taxon>Moraxellales</taxon>
        <taxon>Moraxellaceae</taxon>
        <taxon>Acinetobacter</taxon>
    </lineage>
</organism>
<evidence type="ECO:0000313" key="3">
    <source>
        <dbReference type="EMBL" id="RLL44426.1"/>
    </source>
</evidence>
<feature type="domain" description="GST N-terminal" evidence="1">
    <location>
        <begin position="1"/>
        <end position="80"/>
    </location>
</feature>
<keyword evidence="5" id="KW-1185">Reference proteome</keyword>
<dbReference type="SFLD" id="SFLDS00019">
    <property type="entry name" value="Glutathione_Transferase_(cytos"/>
    <property type="match status" value="1"/>
</dbReference>